<sequence length="174" mass="18854">MTGTIVPKVCLVAARGRNGVIGADGDLPWRLSSDMKLFRDTTRGKPVIMGRKTWESLPRRPLPGRLNIVITRQSGYQAEGATVAGNFGDALAAAFAKANEDGVDEVCVIGGAQIYTAALERAGRLYLTDVDAAPDGDTRFPDVDETAWTEVRREAHPAGEGDDHAFVFRRLDRI</sequence>
<comment type="similarity">
    <text evidence="2 8 9">Belongs to the dihydrofolate reductase family.</text>
</comment>
<feature type="domain" description="DHFR" evidence="10">
    <location>
        <begin position="8"/>
        <end position="173"/>
    </location>
</feature>
<dbReference type="GO" id="GO:0046655">
    <property type="term" value="P:folic acid metabolic process"/>
    <property type="evidence" value="ECO:0007669"/>
    <property type="project" value="TreeGrafter"/>
</dbReference>
<evidence type="ECO:0000313" key="12">
    <source>
        <dbReference type="Proteomes" id="UP001143486"/>
    </source>
</evidence>
<name>A0A9W6IK73_9PROT</name>
<evidence type="ECO:0000256" key="8">
    <source>
        <dbReference type="PIRNR" id="PIRNR000194"/>
    </source>
</evidence>
<dbReference type="PIRSF" id="PIRSF000194">
    <property type="entry name" value="DHFR"/>
    <property type="match status" value="1"/>
</dbReference>
<dbReference type="CDD" id="cd00209">
    <property type="entry name" value="DHFR"/>
    <property type="match status" value="1"/>
</dbReference>
<evidence type="ECO:0000256" key="9">
    <source>
        <dbReference type="RuleBase" id="RU004474"/>
    </source>
</evidence>
<dbReference type="PROSITE" id="PS00075">
    <property type="entry name" value="DHFR_1"/>
    <property type="match status" value="1"/>
</dbReference>
<evidence type="ECO:0000313" key="11">
    <source>
        <dbReference type="EMBL" id="GLK51443.1"/>
    </source>
</evidence>
<dbReference type="SUPFAM" id="SSF53597">
    <property type="entry name" value="Dihydrofolate reductase-like"/>
    <property type="match status" value="1"/>
</dbReference>
<dbReference type="GO" id="GO:0046452">
    <property type="term" value="P:dihydrofolate metabolic process"/>
    <property type="evidence" value="ECO:0007669"/>
    <property type="project" value="TreeGrafter"/>
</dbReference>
<evidence type="ECO:0000256" key="5">
    <source>
        <dbReference type="ARBA" id="ARBA00022857"/>
    </source>
</evidence>
<dbReference type="Proteomes" id="UP001143486">
    <property type="component" value="Unassembled WGS sequence"/>
</dbReference>
<keyword evidence="12" id="KW-1185">Reference proteome</keyword>
<dbReference type="InterPro" id="IPR001796">
    <property type="entry name" value="DHFR_dom"/>
</dbReference>
<evidence type="ECO:0000256" key="1">
    <source>
        <dbReference type="ARBA" id="ARBA00004903"/>
    </source>
</evidence>
<dbReference type="PANTHER" id="PTHR48069:SF3">
    <property type="entry name" value="DIHYDROFOLATE REDUCTASE"/>
    <property type="match status" value="1"/>
</dbReference>
<dbReference type="InterPro" id="IPR012259">
    <property type="entry name" value="DHFR"/>
</dbReference>
<dbReference type="GO" id="GO:0004146">
    <property type="term" value="F:dihydrofolate reductase activity"/>
    <property type="evidence" value="ECO:0007669"/>
    <property type="project" value="UniProtKB-EC"/>
</dbReference>
<organism evidence="11 12">
    <name type="scientific">Maricaulis virginensis</name>
    <dbReference type="NCBI Taxonomy" id="144022"/>
    <lineage>
        <taxon>Bacteria</taxon>
        <taxon>Pseudomonadati</taxon>
        <taxon>Pseudomonadota</taxon>
        <taxon>Alphaproteobacteria</taxon>
        <taxon>Maricaulales</taxon>
        <taxon>Maricaulaceae</taxon>
        <taxon>Maricaulis</taxon>
    </lineage>
</organism>
<comment type="function">
    <text evidence="7 8">Key enzyme in folate metabolism. Catalyzes an essential reaction for de novo glycine and purine synthesis, and for DNA precursor synthesis.</text>
</comment>
<evidence type="ECO:0000256" key="2">
    <source>
        <dbReference type="ARBA" id="ARBA00009539"/>
    </source>
</evidence>
<keyword evidence="6 8" id="KW-0560">Oxidoreductase</keyword>
<evidence type="ECO:0000256" key="4">
    <source>
        <dbReference type="ARBA" id="ARBA00022563"/>
    </source>
</evidence>
<proteinExistence type="inferred from homology"/>
<accession>A0A9W6IK73</accession>
<comment type="catalytic activity">
    <reaction evidence="8">
        <text>(6S)-5,6,7,8-tetrahydrofolate + NADP(+) = 7,8-dihydrofolate + NADPH + H(+)</text>
        <dbReference type="Rhea" id="RHEA:15009"/>
        <dbReference type="ChEBI" id="CHEBI:15378"/>
        <dbReference type="ChEBI" id="CHEBI:57451"/>
        <dbReference type="ChEBI" id="CHEBI:57453"/>
        <dbReference type="ChEBI" id="CHEBI:57783"/>
        <dbReference type="ChEBI" id="CHEBI:58349"/>
        <dbReference type="EC" id="1.5.1.3"/>
    </reaction>
</comment>
<gene>
    <name evidence="11" type="ORF">GCM10017621_09510</name>
</gene>
<dbReference type="Gene3D" id="3.40.430.10">
    <property type="entry name" value="Dihydrofolate Reductase, subunit A"/>
    <property type="match status" value="1"/>
</dbReference>
<dbReference type="EMBL" id="BSFE01000002">
    <property type="protein sequence ID" value="GLK51443.1"/>
    <property type="molecule type" value="Genomic_DNA"/>
</dbReference>
<comment type="pathway">
    <text evidence="1 8">Cofactor biosynthesis; tetrahydrofolate biosynthesis; 5,6,7,8-tetrahydrofolate from 7,8-dihydrofolate: step 1/1.</text>
</comment>
<reference evidence="11" key="2">
    <citation type="submission" date="2023-01" db="EMBL/GenBank/DDBJ databases">
        <authorList>
            <person name="Sun Q."/>
            <person name="Evtushenko L."/>
        </authorList>
    </citation>
    <scope>NUCLEOTIDE SEQUENCE</scope>
    <source>
        <strain evidence="11">VKM B-1513</strain>
    </source>
</reference>
<keyword evidence="5 8" id="KW-0521">NADP</keyword>
<evidence type="ECO:0000256" key="7">
    <source>
        <dbReference type="ARBA" id="ARBA00025067"/>
    </source>
</evidence>
<keyword evidence="4 8" id="KW-0554">One-carbon metabolism</keyword>
<dbReference type="GO" id="GO:0005829">
    <property type="term" value="C:cytosol"/>
    <property type="evidence" value="ECO:0007669"/>
    <property type="project" value="TreeGrafter"/>
</dbReference>
<reference evidence="11" key="1">
    <citation type="journal article" date="2014" name="Int. J. Syst. Evol. Microbiol.">
        <title>Complete genome sequence of Corynebacterium casei LMG S-19264T (=DSM 44701T), isolated from a smear-ripened cheese.</title>
        <authorList>
            <consortium name="US DOE Joint Genome Institute (JGI-PGF)"/>
            <person name="Walter F."/>
            <person name="Albersmeier A."/>
            <person name="Kalinowski J."/>
            <person name="Ruckert C."/>
        </authorList>
    </citation>
    <scope>NUCLEOTIDE SEQUENCE</scope>
    <source>
        <strain evidence="11">VKM B-1513</strain>
    </source>
</reference>
<protein>
    <recommendedName>
        <fullName evidence="3 8">Dihydrofolate reductase</fullName>
        <ecNumber evidence="3 8">1.5.1.3</ecNumber>
    </recommendedName>
</protein>
<dbReference type="PANTHER" id="PTHR48069">
    <property type="entry name" value="DIHYDROFOLATE REDUCTASE"/>
    <property type="match status" value="1"/>
</dbReference>
<dbReference type="GO" id="GO:0046654">
    <property type="term" value="P:tetrahydrofolate biosynthetic process"/>
    <property type="evidence" value="ECO:0007669"/>
    <property type="project" value="InterPro"/>
</dbReference>
<dbReference type="PROSITE" id="PS51330">
    <property type="entry name" value="DHFR_2"/>
    <property type="match status" value="1"/>
</dbReference>
<dbReference type="InterPro" id="IPR024072">
    <property type="entry name" value="DHFR-like_dom_sf"/>
</dbReference>
<evidence type="ECO:0000259" key="10">
    <source>
        <dbReference type="PROSITE" id="PS51330"/>
    </source>
</evidence>
<dbReference type="FunFam" id="3.40.430.10:FF:000001">
    <property type="entry name" value="Dihydrofolate reductase"/>
    <property type="match status" value="1"/>
</dbReference>
<evidence type="ECO:0000256" key="3">
    <source>
        <dbReference type="ARBA" id="ARBA00012856"/>
    </source>
</evidence>
<dbReference type="AlphaFoldDB" id="A0A9W6IK73"/>
<dbReference type="EC" id="1.5.1.3" evidence="3 8"/>
<dbReference type="Pfam" id="PF00186">
    <property type="entry name" value="DHFR_1"/>
    <property type="match status" value="1"/>
</dbReference>
<dbReference type="InterPro" id="IPR017925">
    <property type="entry name" value="DHFR_CS"/>
</dbReference>
<evidence type="ECO:0000256" key="6">
    <source>
        <dbReference type="ARBA" id="ARBA00023002"/>
    </source>
</evidence>
<dbReference type="GO" id="GO:0070401">
    <property type="term" value="F:NADP+ binding"/>
    <property type="evidence" value="ECO:0007669"/>
    <property type="project" value="UniProtKB-ARBA"/>
</dbReference>
<comment type="caution">
    <text evidence="11">The sequence shown here is derived from an EMBL/GenBank/DDBJ whole genome shotgun (WGS) entry which is preliminary data.</text>
</comment>
<dbReference type="PRINTS" id="PR00070">
    <property type="entry name" value="DHFR"/>
</dbReference>
<dbReference type="GO" id="GO:0006730">
    <property type="term" value="P:one-carbon metabolic process"/>
    <property type="evidence" value="ECO:0007669"/>
    <property type="project" value="UniProtKB-KW"/>
</dbReference>